<proteinExistence type="predicted"/>
<organism evidence="1 2">
    <name type="scientific">Cotesia glomerata</name>
    <name type="common">Lepidopteran parasitic wasp</name>
    <name type="synonym">Apanteles glomeratus</name>
    <dbReference type="NCBI Taxonomy" id="32391"/>
    <lineage>
        <taxon>Eukaryota</taxon>
        <taxon>Metazoa</taxon>
        <taxon>Ecdysozoa</taxon>
        <taxon>Arthropoda</taxon>
        <taxon>Hexapoda</taxon>
        <taxon>Insecta</taxon>
        <taxon>Pterygota</taxon>
        <taxon>Neoptera</taxon>
        <taxon>Endopterygota</taxon>
        <taxon>Hymenoptera</taxon>
        <taxon>Apocrita</taxon>
        <taxon>Ichneumonoidea</taxon>
        <taxon>Braconidae</taxon>
        <taxon>Microgastrinae</taxon>
        <taxon>Cotesia</taxon>
    </lineage>
</organism>
<dbReference type="Proteomes" id="UP000826195">
    <property type="component" value="Unassembled WGS sequence"/>
</dbReference>
<keyword evidence="2" id="KW-1185">Reference proteome</keyword>
<protein>
    <submittedName>
        <fullName evidence="1">Uncharacterized protein</fullName>
    </submittedName>
</protein>
<dbReference type="EMBL" id="JAHXZJ010000001">
    <property type="protein sequence ID" value="KAH0567154.1"/>
    <property type="molecule type" value="Genomic_DNA"/>
</dbReference>
<comment type="caution">
    <text evidence="1">The sequence shown here is derived from an EMBL/GenBank/DDBJ whole genome shotgun (WGS) entry which is preliminary data.</text>
</comment>
<gene>
    <name evidence="1" type="ORF">KQX54_007060</name>
</gene>
<name>A0AAV7IQL9_COTGL</name>
<reference evidence="1 2" key="1">
    <citation type="journal article" date="2021" name="J. Hered.">
        <title>A chromosome-level genome assembly of the parasitoid wasp, Cotesia glomerata (Hymenoptera: Braconidae).</title>
        <authorList>
            <person name="Pinto B.J."/>
            <person name="Weis J.J."/>
            <person name="Gamble T."/>
            <person name="Ode P.J."/>
            <person name="Paul R."/>
            <person name="Zaspel J.M."/>
        </authorList>
    </citation>
    <scope>NUCLEOTIDE SEQUENCE [LARGE SCALE GENOMIC DNA]</scope>
    <source>
        <strain evidence="1">CgM1</strain>
    </source>
</reference>
<dbReference type="AlphaFoldDB" id="A0AAV7IQL9"/>
<accession>A0AAV7IQL9</accession>
<evidence type="ECO:0000313" key="1">
    <source>
        <dbReference type="EMBL" id="KAH0567154.1"/>
    </source>
</evidence>
<evidence type="ECO:0000313" key="2">
    <source>
        <dbReference type="Proteomes" id="UP000826195"/>
    </source>
</evidence>
<sequence>MVHFDIYEDSKPTIRVLATRQSRLCLSETGVDFSSNRRGRDVSSKYFHKLKNKTAYSYDIRYQNNTRRDIAICRDFGCARYGGRRASAAGGATPTLAVGSRVSGAIRDVWRERGVVESEG</sequence>